<dbReference type="InterPro" id="IPR041700">
    <property type="entry name" value="OMP_b-brl_3"/>
</dbReference>
<gene>
    <name evidence="7" type="ORF">ABENE_09540</name>
</gene>
<evidence type="ECO:0000256" key="3">
    <source>
        <dbReference type="ARBA" id="ARBA00023237"/>
    </source>
</evidence>
<dbReference type="PATRIC" id="fig|1121022.4.peg.1926"/>
<feature type="domain" description="Outer membrane protein beta-barrel" evidence="6">
    <location>
        <begin position="554"/>
        <end position="970"/>
    </location>
</feature>
<evidence type="ECO:0000256" key="1">
    <source>
        <dbReference type="ARBA" id="ARBA00004442"/>
    </source>
</evidence>
<dbReference type="InterPro" id="IPR010104">
    <property type="entry name" value="TonB_rcpt_bac"/>
</dbReference>
<evidence type="ECO:0000313" key="7">
    <source>
        <dbReference type="EMBL" id="ESQ91866.1"/>
    </source>
</evidence>
<organism evidence="7 8">
    <name type="scientific">Asticcacaulis benevestitus DSM 16100 = ATCC BAA-896</name>
    <dbReference type="NCBI Taxonomy" id="1121022"/>
    <lineage>
        <taxon>Bacteria</taxon>
        <taxon>Pseudomonadati</taxon>
        <taxon>Pseudomonadota</taxon>
        <taxon>Alphaproteobacteria</taxon>
        <taxon>Caulobacterales</taxon>
        <taxon>Caulobacteraceae</taxon>
        <taxon>Asticcacaulis</taxon>
    </lineage>
</organism>
<dbReference type="eggNOG" id="COG1629">
    <property type="taxonomic scope" value="Bacteria"/>
</dbReference>
<comment type="subcellular location">
    <subcellularLocation>
        <location evidence="1">Cell outer membrane</location>
    </subcellularLocation>
</comment>
<dbReference type="GO" id="GO:0009279">
    <property type="term" value="C:cell outer membrane"/>
    <property type="evidence" value="ECO:0007669"/>
    <property type="project" value="UniProtKB-SubCell"/>
</dbReference>
<sequence>MRKTFTTKLLGATALGSGVLTLGLLCGSAWAQEAAPEAKTPETGSTEVVIVSNRFTAKTMQLKSDNSISVLSATDLQRTAVHNAAEILGLMPGVNVMMTGNSFIGGIDGASRGEGQYVSIRSMNSEYNVNLINGVAVAQAQPYSRGVQLNLIPPSGLQTIVLNKTSTANMDGDAIGGTIDFRTPTAFDFKGKQRGSLSVSGNFESQADDLGADSTGFGAAADFSRKFGADDNFGVYVSAYYNLRHYANSELGGVMEASGGDRAYALSYVDGNGNIPSGMDPLQDLILTGFNVGVSSGHTELWGGTVSLDWRPDVDTSYYMHLTYAHDWTTQNSSLNQIVGEGSVRDEGTSPLDANGSLKDGYIAAGNGLYQTTIPAVSNRLWYETNPLHSNLSTLDFGVKKRVGKWHFEPNVFYSFGRNDRPNHLEMWTTSIPAGSSSRGAAPYGAATLVTYGADNFPIAHLTPGMEYTALNPGTMPAPCCYEVTSGLSQQEKYGARFDGGYDFDQSLLQSISFGAKYVTSNRDVSNRDYTVTDPNPASSLGADTAAIVGYYPGFPGKYDYLVPIVDHQVVAARYNALTDTQAKLDAASDICTGGGNALGVLTNYNCNTLSGTETVSAAYVMAKFATDTLEIIPGIRYESTDVKNTYWVRKFEPDPTKMTTVPDPADPTKVIEVPDVIEVPGAYQSNTASFSKVLPSVFLNYRPDAKTVYRASIWTSYTRPPMFQLGGSSSSKYDPSTGTTTITKGNPDLKAIGAVNVDANGTWRTSTGGYYGVGVFYKDLSNYIYDSGTGYINGATSGSGAVLISQPKNGGNASVLGIEFEGQQKFDGMPAPFDGLSIGGNLALQTSKADIGTSWGHEERMQNAPDVTANLGLYYAREKVTVDITYHYSGAYVANYDILGKGGSWDNLWVEPVQHLDVHAGYDFGVVQLDLSIANLFKNYTYYSHIGENSKAIADVIQSGRTALLTLKYAY</sequence>
<dbReference type="NCBIfam" id="TIGR01782">
    <property type="entry name" value="TonB-Xanth-Caul"/>
    <property type="match status" value="1"/>
</dbReference>
<evidence type="ECO:0000259" key="6">
    <source>
        <dbReference type="Pfam" id="PF14905"/>
    </source>
</evidence>
<dbReference type="Pfam" id="PF07715">
    <property type="entry name" value="Plug"/>
    <property type="match status" value="1"/>
</dbReference>
<keyword evidence="8" id="KW-1185">Reference proteome</keyword>
<dbReference type="Proteomes" id="UP000017837">
    <property type="component" value="Unassembled WGS sequence"/>
</dbReference>
<keyword evidence="3" id="KW-0998">Cell outer membrane</keyword>
<reference evidence="7 8" key="1">
    <citation type="journal article" date="2014" name="Nature">
        <title>Sequential evolution of bacterial morphology by co-option of a developmental regulator.</title>
        <authorList>
            <person name="Jiang C."/>
            <person name="Brown P.J."/>
            <person name="Ducret A."/>
            <person name="Brun Y.V."/>
        </authorList>
    </citation>
    <scope>NUCLEOTIDE SEQUENCE [LARGE SCALE GENOMIC DNA]</scope>
    <source>
        <strain evidence="7 8">DSM 16100</strain>
    </source>
</reference>
<keyword evidence="2" id="KW-0472">Membrane</keyword>
<dbReference type="InterPro" id="IPR036942">
    <property type="entry name" value="Beta-barrel_TonB_sf"/>
</dbReference>
<dbReference type="Gene3D" id="2.170.130.10">
    <property type="entry name" value="TonB-dependent receptor, plug domain"/>
    <property type="match status" value="1"/>
</dbReference>
<feature type="domain" description="TonB-dependent receptor plug" evidence="5">
    <location>
        <begin position="63"/>
        <end position="178"/>
    </location>
</feature>
<keyword evidence="4" id="KW-0732">Signal</keyword>
<evidence type="ECO:0000259" key="5">
    <source>
        <dbReference type="Pfam" id="PF07715"/>
    </source>
</evidence>
<dbReference type="InterPro" id="IPR012910">
    <property type="entry name" value="Plug_dom"/>
</dbReference>
<evidence type="ECO:0000313" key="8">
    <source>
        <dbReference type="Proteomes" id="UP000017837"/>
    </source>
</evidence>
<evidence type="ECO:0000256" key="2">
    <source>
        <dbReference type="ARBA" id="ARBA00023136"/>
    </source>
</evidence>
<feature type="signal peptide" evidence="4">
    <location>
        <begin position="1"/>
        <end position="31"/>
    </location>
</feature>
<dbReference type="eggNOG" id="COG4771">
    <property type="taxonomic scope" value="Bacteria"/>
</dbReference>
<evidence type="ECO:0008006" key="9">
    <source>
        <dbReference type="Google" id="ProtNLM"/>
    </source>
</evidence>
<dbReference type="PANTHER" id="PTHR40980">
    <property type="entry name" value="PLUG DOMAIN-CONTAINING PROTEIN"/>
    <property type="match status" value="1"/>
</dbReference>
<proteinExistence type="predicted"/>
<dbReference type="AlphaFoldDB" id="V4PU27"/>
<dbReference type="PANTHER" id="PTHR40980:SF4">
    <property type="entry name" value="TONB-DEPENDENT RECEPTOR-LIKE BETA-BARREL DOMAIN-CONTAINING PROTEIN"/>
    <property type="match status" value="1"/>
</dbReference>
<accession>V4PU27</accession>
<dbReference type="OrthoDB" id="5476657at2"/>
<dbReference type="Pfam" id="PF14905">
    <property type="entry name" value="OMP_b-brl_3"/>
    <property type="match status" value="1"/>
</dbReference>
<comment type="caution">
    <text evidence="7">The sequence shown here is derived from an EMBL/GenBank/DDBJ whole genome shotgun (WGS) entry which is preliminary data.</text>
</comment>
<dbReference type="RefSeq" id="WP_018082256.1">
    <property type="nucleotide sequence ID" value="NZ_AQWM01000012.1"/>
</dbReference>
<dbReference type="SUPFAM" id="SSF56935">
    <property type="entry name" value="Porins"/>
    <property type="match status" value="1"/>
</dbReference>
<evidence type="ECO:0000256" key="4">
    <source>
        <dbReference type="SAM" id="SignalP"/>
    </source>
</evidence>
<feature type="chain" id="PRO_5004724162" description="TonB-denpendent receptor" evidence="4">
    <location>
        <begin position="32"/>
        <end position="972"/>
    </location>
</feature>
<dbReference type="Gene3D" id="2.40.170.20">
    <property type="entry name" value="TonB-dependent receptor, beta-barrel domain"/>
    <property type="match status" value="1"/>
</dbReference>
<dbReference type="STRING" id="1121022.GCA_000376105_02591"/>
<name>V4PU27_9CAUL</name>
<protein>
    <recommendedName>
        <fullName evidence="9">TonB-denpendent receptor</fullName>
    </recommendedName>
</protein>
<dbReference type="InterPro" id="IPR037066">
    <property type="entry name" value="Plug_dom_sf"/>
</dbReference>
<dbReference type="EMBL" id="AWGB01000015">
    <property type="protein sequence ID" value="ESQ91866.1"/>
    <property type="molecule type" value="Genomic_DNA"/>
</dbReference>